<reference evidence="1 2" key="1">
    <citation type="submission" date="2016-06" db="EMBL/GenBank/DDBJ databases">
        <title>The sequenced genome of the ice-adhering bacterium Marinomonas primoryensis, from Antarctica.</title>
        <authorList>
            <person name="Graham L."/>
            <person name="Vance T.D.R."/>
            <person name="Davies P.L."/>
        </authorList>
    </citation>
    <scope>NUCLEOTIDE SEQUENCE [LARGE SCALE GENOMIC DNA]</scope>
    <source>
        <strain evidence="1 2">AceL</strain>
    </source>
</reference>
<dbReference type="OrthoDB" id="4846903at2"/>
<dbReference type="Proteomes" id="UP000249898">
    <property type="component" value="Chromosome"/>
</dbReference>
<evidence type="ECO:0000313" key="2">
    <source>
        <dbReference type="Proteomes" id="UP000249898"/>
    </source>
</evidence>
<accession>A0A2Z4PVP4</accession>
<dbReference type="AlphaFoldDB" id="A0A2Z4PVP4"/>
<dbReference type="RefSeq" id="WP_112140160.1">
    <property type="nucleotide sequence ID" value="NZ_CP016181.1"/>
</dbReference>
<protein>
    <submittedName>
        <fullName evidence="1">Uncharacterized protein</fullName>
    </submittedName>
</protein>
<evidence type="ECO:0000313" key="1">
    <source>
        <dbReference type="EMBL" id="AWY01563.1"/>
    </source>
</evidence>
<gene>
    <name evidence="1" type="ORF">A8139_17535</name>
</gene>
<sequence length="332" mass="36169">MRSWKDRQSIFSLAMPKSSVQTSALRQLNSSAANSVNYDSTVENAPPKDIVDWLAQLTLLQGVPFEYLVPYSALLPHESIRFFYIDENWQDRMVDGAISVGVSSTQDNMFNAAWYEALYAEVQAQRLKIRTDMRNQEALSSSDSTISGFLFRSIVVEAWPGIEIVGTKDKTPLPILRMDRLSSGVLLCLFAGVPDDVQFIEPGEGLHFGLLDGQAEGSSEVLVRGLGLPENQPLEGGEQLITSGSSDNYLTAPATFRSNNNGQEGVVNMQDLQGAIKTAFSTYTTPDGYQPGLSALPEDGTVTSAAMAVQLVRGAGLMDYQTPSSAHQQDNE</sequence>
<dbReference type="EMBL" id="CP016181">
    <property type="protein sequence ID" value="AWY01563.1"/>
    <property type="molecule type" value="Genomic_DNA"/>
</dbReference>
<name>A0A2Z4PVP4_9GAMM</name>
<proteinExistence type="predicted"/>
<organism evidence="1 2">
    <name type="scientific">Marinomonas primoryensis</name>
    <dbReference type="NCBI Taxonomy" id="178399"/>
    <lineage>
        <taxon>Bacteria</taxon>
        <taxon>Pseudomonadati</taxon>
        <taxon>Pseudomonadota</taxon>
        <taxon>Gammaproteobacteria</taxon>
        <taxon>Oceanospirillales</taxon>
        <taxon>Oceanospirillaceae</taxon>
        <taxon>Marinomonas</taxon>
    </lineage>
</organism>